<accession>A0A7G5E0N2</accession>
<evidence type="ECO:0000313" key="3">
    <source>
        <dbReference type="Proteomes" id="UP000515450"/>
    </source>
</evidence>
<dbReference type="Pfam" id="PF00583">
    <property type="entry name" value="Acetyltransf_1"/>
    <property type="match status" value="1"/>
</dbReference>
<sequence>MNIKIMQEKSSDPTIVFELIRLAFENEQFSDHQEHILVEKLRKTAEFIPQLSMVAEVEGEIAGYILLTKIQIIDKENQKAFDSLALAPVAVLPQFQGKGIGGKLILGAHQIAIELGFGSVVVLGHADYYPKFGYVPASVYGIKFPFDVPDENCMIKELTDNSLKGIQGTVHYPEEFGVIS</sequence>
<proteinExistence type="predicted"/>
<dbReference type="EMBL" id="CP058555">
    <property type="protein sequence ID" value="QMV67557.1"/>
    <property type="molecule type" value="Genomic_DNA"/>
</dbReference>
<protein>
    <submittedName>
        <fullName evidence="2">N-acetyltransferase</fullName>
    </submittedName>
</protein>
<dbReference type="InterPro" id="IPR000182">
    <property type="entry name" value="GNAT_dom"/>
</dbReference>
<dbReference type="Proteomes" id="UP000515450">
    <property type="component" value="Chromosome"/>
</dbReference>
<dbReference type="CDD" id="cd04301">
    <property type="entry name" value="NAT_SF"/>
    <property type="match status" value="1"/>
</dbReference>
<name>A0A7G5E0N2_9SPHI</name>
<dbReference type="Gene3D" id="3.40.630.30">
    <property type="match status" value="1"/>
</dbReference>
<gene>
    <name evidence="2" type="ORF">HS960_07770</name>
</gene>
<evidence type="ECO:0000313" key="2">
    <source>
        <dbReference type="EMBL" id="QMV67557.1"/>
    </source>
</evidence>
<dbReference type="AlphaFoldDB" id="A0A7G5E0N2"/>
<dbReference type="RefSeq" id="WP_182332030.1">
    <property type="nucleotide sequence ID" value="NZ_CP058555.1"/>
</dbReference>
<dbReference type="GO" id="GO:0016747">
    <property type="term" value="F:acyltransferase activity, transferring groups other than amino-acyl groups"/>
    <property type="evidence" value="ECO:0007669"/>
    <property type="project" value="InterPro"/>
</dbReference>
<organism evidence="2 3">
    <name type="scientific">Sphingobacterium paramultivorum</name>
    <dbReference type="NCBI Taxonomy" id="2886510"/>
    <lineage>
        <taxon>Bacteria</taxon>
        <taxon>Pseudomonadati</taxon>
        <taxon>Bacteroidota</taxon>
        <taxon>Sphingobacteriia</taxon>
        <taxon>Sphingobacteriales</taxon>
        <taxon>Sphingobacteriaceae</taxon>
        <taxon>Sphingobacterium</taxon>
    </lineage>
</organism>
<reference evidence="2 3" key="1">
    <citation type="journal article" date="2020" name="G3 (Bethesda)">
        <title>CeMbio - The Caenorhabditis elegans Microbiome Resource.</title>
        <authorList>
            <person name="Dirksen P."/>
            <person name="Assie A."/>
            <person name="Zimmermann J."/>
            <person name="Zhang F."/>
            <person name="Tietje A.M."/>
            <person name="Marsh S.A."/>
            <person name="Felix M.A."/>
            <person name="Shapira M."/>
            <person name="Kaleta C."/>
            <person name="Schulenburg H."/>
            <person name="Samuel B."/>
        </authorList>
    </citation>
    <scope>NUCLEOTIDE SEQUENCE [LARGE SCALE GENOMIC DNA]</scope>
    <source>
        <strain evidence="2 3">BIGb0170</strain>
    </source>
</reference>
<feature type="domain" description="N-acetyltransferase" evidence="1">
    <location>
        <begin position="1"/>
        <end position="159"/>
    </location>
</feature>
<keyword evidence="3" id="KW-1185">Reference proteome</keyword>
<keyword evidence="2" id="KW-0808">Transferase</keyword>
<dbReference type="PROSITE" id="PS51186">
    <property type="entry name" value="GNAT"/>
    <property type="match status" value="1"/>
</dbReference>
<dbReference type="SUPFAM" id="SSF55729">
    <property type="entry name" value="Acyl-CoA N-acyltransferases (Nat)"/>
    <property type="match status" value="1"/>
</dbReference>
<dbReference type="InterPro" id="IPR016181">
    <property type="entry name" value="Acyl_CoA_acyltransferase"/>
</dbReference>
<evidence type="ECO:0000259" key="1">
    <source>
        <dbReference type="PROSITE" id="PS51186"/>
    </source>
</evidence>